<protein>
    <submittedName>
        <fullName evidence="2">Uncharacterized protein</fullName>
    </submittedName>
</protein>
<organism evidence="2 3">
    <name type="scientific">Bonamia ostreae</name>
    <dbReference type="NCBI Taxonomy" id="126728"/>
    <lineage>
        <taxon>Eukaryota</taxon>
        <taxon>Sar</taxon>
        <taxon>Rhizaria</taxon>
        <taxon>Endomyxa</taxon>
        <taxon>Ascetosporea</taxon>
        <taxon>Haplosporida</taxon>
        <taxon>Bonamia</taxon>
    </lineage>
</organism>
<proteinExistence type="predicted"/>
<feature type="region of interest" description="Disordered" evidence="1">
    <location>
        <begin position="1"/>
        <end position="22"/>
    </location>
</feature>
<dbReference type="Proteomes" id="UP001439008">
    <property type="component" value="Unassembled WGS sequence"/>
</dbReference>
<evidence type="ECO:0000313" key="3">
    <source>
        <dbReference type="Proteomes" id="UP001439008"/>
    </source>
</evidence>
<sequence>MSTVTKNKLSADRKNNKRNLSQTSKDEIFEDEVFIKKRKLSKLVPLEFSYIPDPSLYEGGTWREEGHHFYSQNSIC</sequence>
<name>A0ABV2AUQ9_9EUKA</name>
<comment type="caution">
    <text evidence="2">The sequence shown here is derived from an EMBL/GenBank/DDBJ whole genome shotgun (WGS) entry which is preliminary data.</text>
</comment>
<evidence type="ECO:0000313" key="2">
    <source>
        <dbReference type="EMBL" id="MES1923395.1"/>
    </source>
</evidence>
<gene>
    <name evidence="2" type="ORF">MHBO_004961</name>
</gene>
<reference evidence="2 3" key="1">
    <citation type="journal article" date="2024" name="BMC Biol.">
        <title>Comparative genomics of Ascetosporea gives new insight into the evolutionary basis for animal parasitism in Rhizaria.</title>
        <authorList>
            <person name="Hiltunen Thoren M."/>
            <person name="Onut-Brannstrom I."/>
            <person name="Alfjorden A."/>
            <person name="Peckova H."/>
            <person name="Swords F."/>
            <person name="Hooper C."/>
            <person name="Holzer A.S."/>
            <person name="Bass D."/>
            <person name="Burki F."/>
        </authorList>
    </citation>
    <scope>NUCLEOTIDE SEQUENCE [LARGE SCALE GENOMIC DNA]</scope>
    <source>
        <strain evidence="2">20-A016</strain>
    </source>
</reference>
<evidence type="ECO:0000256" key="1">
    <source>
        <dbReference type="SAM" id="MobiDB-lite"/>
    </source>
</evidence>
<dbReference type="EMBL" id="JBDODL010005972">
    <property type="protein sequence ID" value="MES1923395.1"/>
    <property type="molecule type" value="Genomic_DNA"/>
</dbReference>
<keyword evidence="3" id="KW-1185">Reference proteome</keyword>
<accession>A0ABV2AUQ9</accession>